<evidence type="ECO:0000256" key="5">
    <source>
        <dbReference type="ARBA" id="ARBA00022475"/>
    </source>
</evidence>
<comment type="subunit">
    <text evidence="9">Forms a stable energy-coupling factor (ECF) transporter complex composed of 2 membrane-embedded substrate-binding proteins (S component), 2 ATP-binding proteins (A component) and 2 transmembrane proteins (T component).</text>
</comment>
<evidence type="ECO:0000256" key="2">
    <source>
        <dbReference type="ARBA" id="ARBA00005660"/>
    </source>
</evidence>
<organism evidence="10 11">
    <name type="scientific">Guptibacillus hwajinpoensis</name>
    <dbReference type="NCBI Taxonomy" id="208199"/>
    <lineage>
        <taxon>Bacteria</taxon>
        <taxon>Bacillati</taxon>
        <taxon>Bacillota</taxon>
        <taxon>Bacilli</taxon>
        <taxon>Bacillales</taxon>
        <taxon>Guptibacillaceae</taxon>
        <taxon>Guptibacillus</taxon>
    </lineage>
</organism>
<keyword evidence="4 9" id="KW-0813">Transport</keyword>
<dbReference type="GO" id="GO:0005886">
    <property type="term" value="C:plasma membrane"/>
    <property type="evidence" value="ECO:0007669"/>
    <property type="project" value="UniProtKB-SubCell"/>
</dbReference>
<keyword evidence="11" id="KW-1185">Reference proteome</keyword>
<reference evidence="10" key="1">
    <citation type="submission" date="2015-06" db="EMBL/GenBank/DDBJ databases">
        <authorList>
            <person name="Liu B."/>
            <person name="Wang J."/>
            <person name="Zhu Y."/>
            <person name="Liu G."/>
            <person name="Chen Q."/>
            <person name="Zheng C."/>
            <person name="Che J."/>
            <person name="Ge C."/>
            <person name="Shi H."/>
            <person name="Pan Z."/>
            <person name="Liu X."/>
        </authorList>
    </citation>
    <scope>NUCLEOTIDE SEQUENCE [LARGE SCALE GENOMIC DNA]</scope>
    <source>
        <strain evidence="10">DSM 16346</strain>
    </source>
</reference>
<evidence type="ECO:0000256" key="8">
    <source>
        <dbReference type="ARBA" id="ARBA00023136"/>
    </source>
</evidence>
<dbReference type="STRING" id="157733.AB986_19660"/>
<dbReference type="RefSeq" id="WP_048313353.1">
    <property type="nucleotide sequence ID" value="NZ_CP119526.1"/>
</dbReference>
<comment type="caution">
    <text evidence="10">The sequence shown here is derived from an EMBL/GenBank/DDBJ whole genome shotgun (WGS) entry which is preliminary data.</text>
</comment>
<evidence type="ECO:0000256" key="1">
    <source>
        <dbReference type="ARBA" id="ARBA00004651"/>
    </source>
</evidence>
<evidence type="ECO:0000256" key="9">
    <source>
        <dbReference type="HAMAP-Rule" id="MF_01461"/>
    </source>
</evidence>
<gene>
    <name evidence="9" type="primary">ecfT</name>
    <name evidence="10" type="ORF">AB986_19660</name>
</gene>
<feature type="transmembrane region" description="Helical" evidence="9">
    <location>
        <begin position="29"/>
        <end position="58"/>
    </location>
</feature>
<keyword evidence="5 9" id="KW-1003">Cell membrane</keyword>
<evidence type="ECO:0000256" key="6">
    <source>
        <dbReference type="ARBA" id="ARBA00022692"/>
    </source>
</evidence>
<sequence>MMQNIIIGQYVPGQSFIHKLDPRAKLLTAFLFVIIVFLANNWLTYALLGAFTLIAVFVSRLPLRYIYNGLKPILLVIILTFLLHVFLTKEGPLLFNLGFLEVYEGGVKQGVFISLRLLFLIMITSLLTLTTTPIDITVGIETLLGPMKKIGLPVHEFALMMSIALRFIPTLLEETEKIMKAQSARGAQFSTGPIKERLKSIVPLLVPLFVSAFKRAEDLAMAMEARGYRGGEGRTSIRLLKWSGKDTTLFIILLILSIGLLLLRS</sequence>
<dbReference type="HAMAP" id="MF_01461">
    <property type="entry name" value="EcfT"/>
    <property type="match status" value="1"/>
</dbReference>
<dbReference type="OrthoDB" id="8075495at2"/>
<dbReference type="Proteomes" id="UP000035996">
    <property type="component" value="Unassembled WGS sequence"/>
</dbReference>
<dbReference type="InterPro" id="IPR024919">
    <property type="entry name" value="EcfT"/>
</dbReference>
<comment type="subcellular location">
    <subcellularLocation>
        <location evidence="1 9">Cell membrane</location>
        <topology evidence="1 9">Multi-pass membrane protein</topology>
    </subcellularLocation>
</comment>
<dbReference type="EMBL" id="LELK01000011">
    <property type="protein sequence ID" value="KMM36080.1"/>
    <property type="molecule type" value="Genomic_DNA"/>
</dbReference>
<dbReference type="PANTHER" id="PTHR33514:SF13">
    <property type="entry name" value="PROTEIN ABCI12, CHLOROPLASTIC"/>
    <property type="match status" value="1"/>
</dbReference>
<protein>
    <recommendedName>
        <fullName evidence="3 9">Energy-coupling factor transporter transmembrane protein EcfT</fullName>
        <shortName evidence="9">ECF transporter T component EcfT</shortName>
    </recommendedName>
</protein>
<evidence type="ECO:0000256" key="4">
    <source>
        <dbReference type="ARBA" id="ARBA00022448"/>
    </source>
</evidence>
<feature type="transmembrane region" description="Helical" evidence="9">
    <location>
        <begin position="247"/>
        <end position="263"/>
    </location>
</feature>
<comment type="function">
    <text evidence="9">Transmembrane (T) component of an energy-coupling factor (ECF) ABC-transporter complex. Unlike classic ABC transporters this ECF transporter provides the energy necessary to transport a number of different substrates.</text>
</comment>
<keyword evidence="7 9" id="KW-1133">Transmembrane helix</keyword>
<dbReference type="PATRIC" id="fig|157733.3.peg.64"/>
<dbReference type="AlphaFoldDB" id="A0A0J6CSI8"/>
<evidence type="ECO:0000313" key="10">
    <source>
        <dbReference type="EMBL" id="KMM36080.1"/>
    </source>
</evidence>
<accession>A0A0J6CSI8</accession>
<dbReference type="InterPro" id="IPR003339">
    <property type="entry name" value="ABC/ECF_trnsptr_transmembrane"/>
</dbReference>
<proteinExistence type="inferred from homology"/>
<dbReference type="GO" id="GO:0022857">
    <property type="term" value="F:transmembrane transporter activity"/>
    <property type="evidence" value="ECO:0007669"/>
    <property type="project" value="UniProtKB-UniRule"/>
</dbReference>
<feature type="transmembrane region" description="Helical" evidence="9">
    <location>
        <begin position="107"/>
        <end position="129"/>
    </location>
</feature>
<evidence type="ECO:0000256" key="7">
    <source>
        <dbReference type="ARBA" id="ARBA00022989"/>
    </source>
</evidence>
<keyword evidence="6 9" id="KW-0812">Transmembrane</keyword>
<dbReference type="CDD" id="cd16914">
    <property type="entry name" value="EcfT"/>
    <property type="match status" value="1"/>
</dbReference>
<keyword evidence="8 9" id="KW-0472">Membrane</keyword>
<feature type="transmembrane region" description="Helical" evidence="9">
    <location>
        <begin position="65"/>
        <end position="87"/>
    </location>
</feature>
<name>A0A0J6CSI8_9BACL</name>
<evidence type="ECO:0000313" key="11">
    <source>
        <dbReference type="Proteomes" id="UP000035996"/>
    </source>
</evidence>
<evidence type="ECO:0000256" key="3">
    <source>
        <dbReference type="ARBA" id="ARBA00014042"/>
    </source>
</evidence>
<dbReference type="PANTHER" id="PTHR33514">
    <property type="entry name" value="PROTEIN ABCI12, CHLOROPLASTIC"/>
    <property type="match status" value="1"/>
</dbReference>
<dbReference type="Pfam" id="PF02361">
    <property type="entry name" value="CbiQ"/>
    <property type="match status" value="1"/>
</dbReference>
<comment type="similarity">
    <text evidence="2 9">Belongs to the energy-coupling factor EcfT family.</text>
</comment>